<dbReference type="EMBL" id="JAUSVX010000028">
    <property type="protein sequence ID" value="MDQ0474976.1"/>
    <property type="molecule type" value="Genomic_DNA"/>
</dbReference>
<dbReference type="Proteomes" id="UP001242480">
    <property type="component" value="Unassembled WGS sequence"/>
</dbReference>
<accession>A0ABU0JN98</accession>
<sequence length="51" mass="5849">MDEYNFVSADRTYDLESDKLIGAFSAALLRRIATLIKRTAAERRIRAVRCT</sequence>
<gene>
    <name evidence="1" type="ORF">QO011_008018</name>
</gene>
<reference evidence="1 2" key="1">
    <citation type="submission" date="2023-07" db="EMBL/GenBank/DDBJ databases">
        <title>Genomic Encyclopedia of Type Strains, Phase IV (KMG-IV): sequencing the most valuable type-strain genomes for metagenomic binning, comparative biology and taxonomic classification.</title>
        <authorList>
            <person name="Goeker M."/>
        </authorList>
    </citation>
    <scope>NUCLEOTIDE SEQUENCE [LARGE SCALE GENOMIC DNA]</scope>
    <source>
        <strain evidence="1 2">DSM 19619</strain>
    </source>
</reference>
<protein>
    <submittedName>
        <fullName evidence="1">Uncharacterized protein</fullName>
    </submittedName>
</protein>
<keyword evidence="2" id="KW-1185">Reference proteome</keyword>
<organism evidence="1 2">
    <name type="scientific">Labrys wisconsinensis</name>
    <dbReference type="NCBI Taxonomy" id="425677"/>
    <lineage>
        <taxon>Bacteria</taxon>
        <taxon>Pseudomonadati</taxon>
        <taxon>Pseudomonadota</taxon>
        <taxon>Alphaproteobacteria</taxon>
        <taxon>Hyphomicrobiales</taxon>
        <taxon>Xanthobacteraceae</taxon>
        <taxon>Labrys</taxon>
    </lineage>
</organism>
<proteinExistence type="predicted"/>
<name>A0ABU0JN98_9HYPH</name>
<comment type="caution">
    <text evidence="1">The sequence shown here is derived from an EMBL/GenBank/DDBJ whole genome shotgun (WGS) entry which is preliminary data.</text>
</comment>
<evidence type="ECO:0000313" key="1">
    <source>
        <dbReference type="EMBL" id="MDQ0474976.1"/>
    </source>
</evidence>
<evidence type="ECO:0000313" key="2">
    <source>
        <dbReference type="Proteomes" id="UP001242480"/>
    </source>
</evidence>
<dbReference type="RefSeq" id="WP_307285510.1">
    <property type="nucleotide sequence ID" value="NZ_JAUSVX010000028.1"/>
</dbReference>